<dbReference type="InterPro" id="IPR005693">
    <property type="entry name" value="Mce"/>
</dbReference>
<evidence type="ECO:0000256" key="1">
    <source>
        <dbReference type="SAM" id="MobiDB-lite"/>
    </source>
</evidence>
<sequence length="480" mass="50599">MMKSRLVKAQLIVFSVLAVVSLVYGLLRYVNVQRLTGIGTYTVTVEFTEASGLYTNALVTYRGSDIGRVTRIDMRDNKAEVQLQIRSDNDKIPATTAAAIKSMSAVGEQYVDLIPDDDKGPYLHNGSRISLRKTSVPTPTGKVLDNLQTLLANIHTDNLNKAVDEAAAALDGTGPALSGLIESSSSLIHLAQADLGPTLTLINDAEPLLTTTDAAGPDIRSFSHDLASFTHQLVLSDSRIRNLLDQGPSTADMVAGTFTELTPTLPLLLADLQTVGQVLRVNVPELRQILTIYPALSAVVNNSAVGYQDSSDPQLPLPLDIKLGDTLNPPPCTEGYQGTVRRDPSDTGPVPATPGQHCDVRADNPKVVRGARNVPCATDPSTRTADVANCPRGLPSTWPEMLARPGAPSTGPQPSPEPAPPPPPTGAPAAITVPAPGLTAVPYSESSGTFRGPDGITYLIGPAPAATGKEVNGWQSLLIK</sequence>
<name>A0A2S6AKG9_9NOCA</name>
<dbReference type="EMBL" id="PSZC01000019">
    <property type="protein sequence ID" value="PPJ35725.1"/>
    <property type="molecule type" value="Genomic_DNA"/>
</dbReference>
<dbReference type="InterPro" id="IPR052336">
    <property type="entry name" value="MlaD_Phospholipid_Transporter"/>
</dbReference>
<dbReference type="Pfam" id="PF11887">
    <property type="entry name" value="Mce4_CUP1"/>
    <property type="match status" value="1"/>
</dbReference>
<comment type="caution">
    <text evidence="4">The sequence shown here is derived from an EMBL/GenBank/DDBJ whole genome shotgun (WGS) entry which is preliminary data.</text>
</comment>
<dbReference type="GO" id="GO:0005576">
    <property type="term" value="C:extracellular region"/>
    <property type="evidence" value="ECO:0007669"/>
    <property type="project" value="TreeGrafter"/>
</dbReference>
<dbReference type="AlphaFoldDB" id="A0A2S6AKG9"/>
<dbReference type="Pfam" id="PF02470">
    <property type="entry name" value="MlaD"/>
    <property type="match status" value="1"/>
</dbReference>
<evidence type="ECO:0000259" key="2">
    <source>
        <dbReference type="Pfam" id="PF02470"/>
    </source>
</evidence>
<feature type="region of interest" description="Disordered" evidence="1">
    <location>
        <begin position="334"/>
        <end position="433"/>
    </location>
</feature>
<evidence type="ECO:0000313" key="4">
    <source>
        <dbReference type="EMBL" id="PPJ35725.1"/>
    </source>
</evidence>
<evidence type="ECO:0000259" key="3">
    <source>
        <dbReference type="Pfam" id="PF11887"/>
    </source>
</evidence>
<dbReference type="Proteomes" id="UP000239874">
    <property type="component" value="Unassembled WGS sequence"/>
</dbReference>
<organism evidence="4 5">
    <name type="scientific">Nocardia nova</name>
    <dbReference type="NCBI Taxonomy" id="37330"/>
    <lineage>
        <taxon>Bacteria</taxon>
        <taxon>Bacillati</taxon>
        <taxon>Actinomycetota</taxon>
        <taxon>Actinomycetes</taxon>
        <taxon>Mycobacteriales</taxon>
        <taxon>Nocardiaceae</taxon>
        <taxon>Nocardia</taxon>
    </lineage>
</organism>
<proteinExistence type="predicted"/>
<protein>
    <submittedName>
        <fullName evidence="4">Mammalian cell entry protein</fullName>
    </submittedName>
</protein>
<feature type="compositionally biased region" description="Pro residues" evidence="1">
    <location>
        <begin position="411"/>
        <end position="426"/>
    </location>
</feature>
<dbReference type="InterPro" id="IPR024516">
    <property type="entry name" value="Mce_C"/>
</dbReference>
<dbReference type="NCBIfam" id="TIGR00996">
    <property type="entry name" value="Mtu_fam_mce"/>
    <property type="match status" value="1"/>
</dbReference>
<accession>A0A2S6AKG9</accession>
<dbReference type="PANTHER" id="PTHR33371">
    <property type="entry name" value="INTERMEMBRANE PHOSPHOLIPID TRANSPORT SYSTEM BINDING PROTEIN MLAD-RELATED"/>
    <property type="match status" value="1"/>
</dbReference>
<feature type="domain" description="Mammalian cell entry C-terminal" evidence="3">
    <location>
        <begin position="123"/>
        <end position="295"/>
    </location>
</feature>
<dbReference type="RefSeq" id="WP_104380423.1">
    <property type="nucleotide sequence ID" value="NZ_PSZC01000019.1"/>
</dbReference>
<feature type="domain" description="Mce/MlaD" evidence="2">
    <location>
        <begin position="40"/>
        <end position="115"/>
    </location>
</feature>
<gene>
    <name evidence="4" type="ORF">C5E45_24610</name>
</gene>
<reference evidence="4 5" key="1">
    <citation type="submission" date="2018-02" db="EMBL/GenBank/DDBJ databases">
        <title>8 Nocardia nova and 1 Nocardia cyriacigeorgica strain used for evolution to TMP-SMX.</title>
        <authorList>
            <person name="Mehta H."/>
            <person name="Weng J."/>
            <person name="Shamoo Y."/>
        </authorList>
    </citation>
    <scope>NUCLEOTIDE SEQUENCE [LARGE SCALE GENOMIC DNA]</scope>
    <source>
        <strain evidence="4 5">MDA3139</strain>
    </source>
</reference>
<dbReference type="PANTHER" id="PTHR33371:SF16">
    <property type="entry name" value="MCE-FAMILY PROTEIN MCE3F"/>
    <property type="match status" value="1"/>
</dbReference>
<dbReference type="InterPro" id="IPR003399">
    <property type="entry name" value="Mce/MlaD"/>
</dbReference>
<evidence type="ECO:0000313" key="5">
    <source>
        <dbReference type="Proteomes" id="UP000239874"/>
    </source>
</evidence>